<name>A0A518KCD4_9BACT</name>
<dbReference type="AlphaFoldDB" id="A0A518KCD4"/>
<dbReference type="KEGG" id="bmei:Spa11_36710"/>
<gene>
    <name evidence="1" type="ORF">Spa11_36710</name>
</gene>
<reference evidence="1 2" key="1">
    <citation type="submission" date="2019-02" db="EMBL/GenBank/DDBJ databases">
        <title>Deep-cultivation of Planctomycetes and their phenomic and genomic characterization uncovers novel biology.</title>
        <authorList>
            <person name="Wiegand S."/>
            <person name="Jogler M."/>
            <person name="Boedeker C."/>
            <person name="Pinto D."/>
            <person name="Vollmers J."/>
            <person name="Rivas-Marin E."/>
            <person name="Kohn T."/>
            <person name="Peeters S.H."/>
            <person name="Heuer A."/>
            <person name="Rast P."/>
            <person name="Oberbeckmann S."/>
            <person name="Bunk B."/>
            <person name="Jeske O."/>
            <person name="Meyerdierks A."/>
            <person name="Storesund J.E."/>
            <person name="Kallscheuer N."/>
            <person name="Luecker S."/>
            <person name="Lage O.M."/>
            <person name="Pohl T."/>
            <person name="Merkel B.J."/>
            <person name="Hornburger P."/>
            <person name="Mueller R.-W."/>
            <person name="Bruemmer F."/>
            <person name="Labrenz M."/>
            <person name="Spormann A.M."/>
            <person name="Op den Camp H."/>
            <person name="Overmann J."/>
            <person name="Amann R."/>
            <person name="Jetten M.S.M."/>
            <person name="Mascher T."/>
            <person name="Medema M.H."/>
            <person name="Devos D.P."/>
            <person name="Kaster A.-K."/>
            <person name="Ovreas L."/>
            <person name="Rohde M."/>
            <person name="Galperin M.Y."/>
            <person name="Jogler C."/>
        </authorList>
    </citation>
    <scope>NUCLEOTIDE SEQUENCE [LARGE SCALE GENOMIC DNA]</scope>
    <source>
        <strain evidence="1 2">Spa11</strain>
    </source>
</reference>
<evidence type="ECO:0000313" key="1">
    <source>
        <dbReference type="EMBL" id="QDV75454.1"/>
    </source>
</evidence>
<dbReference type="Proteomes" id="UP000316426">
    <property type="component" value="Chromosome"/>
</dbReference>
<dbReference type="EMBL" id="CP036349">
    <property type="protein sequence ID" value="QDV75454.1"/>
    <property type="molecule type" value="Genomic_DNA"/>
</dbReference>
<protein>
    <submittedName>
        <fullName evidence="1">Uncharacterized protein</fullName>
    </submittedName>
</protein>
<evidence type="ECO:0000313" key="2">
    <source>
        <dbReference type="Proteomes" id="UP000316426"/>
    </source>
</evidence>
<proteinExistence type="predicted"/>
<organism evidence="1 2">
    <name type="scientific">Botrimarina mediterranea</name>
    <dbReference type="NCBI Taxonomy" id="2528022"/>
    <lineage>
        <taxon>Bacteria</taxon>
        <taxon>Pseudomonadati</taxon>
        <taxon>Planctomycetota</taxon>
        <taxon>Planctomycetia</taxon>
        <taxon>Pirellulales</taxon>
        <taxon>Lacipirellulaceae</taxon>
        <taxon>Botrimarina</taxon>
    </lineage>
</organism>
<sequence length="65" mass="7324">MRAALLLLAGMAFIAGFNQHVKKLERRSKETMPATTAEEFAAYQQRWRANLRLAGQLPPSPKLAR</sequence>
<accession>A0A518KCD4</accession>
<dbReference type="RefSeq" id="WP_145114748.1">
    <property type="nucleotide sequence ID" value="NZ_CP036349.1"/>
</dbReference>
<keyword evidence="2" id="KW-1185">Reference proteome</keyword>